<proteinExistence type="predicted"/>
<dbReference type="AlphaFoldDB" id="A0A6G1LKV5"/>
<dbReference type="EMBL" id="ML995810">
    <property type="protein sequence ID" value="KAF2773537.1"/>
    <property type="molecule type" value="Genomic_DNA"/>
</dbReference>
<name>A0A6G1LKV5_9PEZI</name>
<protein>
    <submittedName>
        <fullName evidence="1">Uncharacterized protein</fullName>
    </submittedName>
</protein>
<organism evidence="1 2">
    <name type="scientific">Teratosphaeria nubilosa</name>
    <dbReference type="NCBI Taxonomy" id="161662"/>
    <lineage>
        <taxon>Eukaryota</taxon>
        <taxon>Fungi</taxon>
        <taxon>Dikarya</taxon>
        <taxon>Ascomycota</taxon>
        <taxon>Pezizomycotina</taxon>
        <taxon>Dothideomycetes</taxon>
        <taxon>Dothideomycetidae</taxon>
        <taxon>Mycosphaerellales</taxon>
        <taxon>Teratosphaeriaceae</taxon>
        <taxon>Teratosphaeria</taxon>
    </lineage>
</organism>
<keyword evidence="2" id="KW-1185">Reference proteome</keyword>
<dbReference type="Proteomes" id="UP000799436">
    <property type="component" value="Unassembled WGS sequence"/>
</dbReference>
<reference evidence="1" key="1">
    <citation type="journal article" date="2020" name="Stud. Mycol.">
        <title>101 Dothideomycetes genomes: a test case for predicting lifestyles and emergence of pathogens.</title>
        <authorList>
            <person name="Haridas S."/>
            <person name="Albert R."/>
            <person name="Binder M."/>
            <person name="Bloem J."/>
            <person name="Labutti K."/>
            <person name="Salamov A."/>
            <person name="Andreopoulos B."/>
            <person name="Baker S."/>
            <person name="Barry K."/>
            <person name="Bills G."/>
            <person name="Bluhm B."/>
            <person name="Cannon C."/>
            <person name="Castanera R."/>
            <person name="Culley D."/>
            <person name="Daum C."/>
            <person name="Ezra D."/>
            <person name="Gonzalez J."/>
            <person name="Henrissat B."/>
            <person name="Kuo A."/>
            <person name="Liang C."/>
            <person name="Lipzen A."/>
            <person name="Lutzoni F."/>
            <person name="Magnuson J."/>
            <person name="Mondo S."/>
            <person name="Nolan M."/>
            <person name="Ohm R."/>
            <person name="Pangilinan J."/>
            <person name="Park H.-J."/>
            <person name="Ramirez L."/>
            <person name="Alfaro M."/>
            <person name="Sun H."/>
            <person name="Tritt A."/>
            <person name="Yoshinaga Y."/>
            <person name="Zwiers L.-H."/>
            <person name="Turgeon B."/>
            <person name="Goodwin S."/>
            <person name="Spatafora J."/>
            <person name="Crous P."/>
            <person name="Grigoriev I."/>
        </authorList>
    </citation>
    <scope>NUCLEOTIDE SEQUENCE</scope>
    <source>
        <strain evidence="1">CBS 116005</strain>
    </source>
</reference>
<dbReference type="OrthoDB" id="10526041at2759"/>
<evidence type="ECO:0000313" key="1">
    <source>
        <dbReference type="EMBL" id="KAF2773537.1"/>
    </source>
</evidence>
<sequence length="102" mass="11611">MGYGNMDYGNMSYGGMGHNGMSYANGRPVYTWRGSNSGRGNRYAGLRRSKRCLPAIFPLHLQLILLVFYVGCAENDPELCYDDWRGTLTGLYSLDRARNRRF</sequence>
<gene>
    <name evidence="1" type="ORF">EJ03DRAFT_333234</name>
</gene>
<accession>A0A6G1LKV5</accession>
<evidence type="ECO:0000313" key="2">
    <source>
        <dbReference type="Proteomes" id="UP000799436"/>
    </source>
</evidence>